<dbReference type="InterPro" id="IPR036380">
    <property type="entry name" value="Isochorismatase-like_sf"/>
</dbReference>
<proteinExistence type="inferred from homology"/>
<dbReference type="Proteomes" id="UP001479436">
    <property type="component" value="Unassembled WGS sequence"/>
</dbReference>
<keyword evidence="4" id="KW-1185">Reference proteome</keyword>
<evidence type="ECO:0000313" key="4">
    <source>
        <dbReference type="Proteomes" id="UP001479436"/>
    </source>
</evidence>
<evidence type="ECO:0000256" key="1">
    <source>
        <dbReference type="ARBA" id="ARBA00006336"/>
    </source>
</evidence>
<dbReference type="SUPFAM" id="SSF52499">
    <property type="entry name" value="Isochorismatase-like hydrolases"/>
    <property type="match status" value="1"/>
</dbReference>
<dbReference type="InterPro" id="IPR000868">
    <property type="entry name" value="Isochorismatase-like_dom"/>
</dbReference>
<sequence length="117" mass="12504">MSSSEAISLLLNSQISSSADNAEVVQAIKATGRKQIVMAGIVTDVCVAFPALSAVQEGYVFAVVDASGTFNQGVRDLVLARMVQAGVQPMNFFSTVCELARDWRNFADGSIFLITRI</sequence>
<dbReference type="EMBL" id="JASJQH010002201">
    <property type="protein sequence ID" value="KAK9760384.1"/>
    <property type="molecule type" value="Genomic_DNA"/>
</dbReference>
<protein>
    <recommendedName>
        <fullName evidence="2">Isochorismatase-like domain-containing protein</fullName>
    </recommendedName>
</protein>
<feature type="domain" description="Isochorismatase-like" evidence="2">
    <location>
        <begin position="18"/>
        <end position="90"/>
    </location>
</feature>
<dbReference type="PANTHER" id="PTHR43559">
    <property type="entry name" value="HYDROLASE YCAC-RELATED"/>
    <property type="match status" value="1"/>
</dbReference>
<dbReference type="Pfam" id="PF00857">
    <property type="entry name" value="Isochorismatase"/>
    <property type="match status" value="1"/>
</dbReference>
<organism evidence="3 4">
    <name type="scientific">Basidiobolus ranarum</name>
    <dbReference type="NCBI Taxonomy" id="34480"/>
    <lineage>
        <taxon>Eukaryota</taxon>
        <taxon>Fungi</taxon>
        <taxon>Fungi incertae sedis</taxon>
        <taxon>Zoopagomycota</taxon>
        <taxon>Entomophthoromycotina</taxon>
        <taxon>Basidiobolomycetes</taxon>
        <taxon>Basidiobolales</taxon>
        <taxon>Basidiobolaceae</taxon>
        <taxon>Basidiobolus</taxon>
    </lineage>
</organism>
<dbReference type="Gene3D" id="3.40.50.850">
    <property type="entry name" value="Isochorismatase-like"/>
    <property type="match status" value="1"/>
</dbReference>
<comment type="similarity">
    <text evidence="1">Belongs to the isochorismatase family.</text>
</comment>
<comment type="caution">
    <text evidence="3">The sequence shown here is derived from an EMBL/GenBank/DDBJ whole genome shotgun (WGS) entry which is preliminary data.</text>
</comment>
<evidence type="ECO:0000313" key="3">
    <source>
        <dbReference type="EMBL" id="KAK9760384.1"/>
    </source>
</evidence>
<name>A0ABR2WFV4_9FUNG</name>
<evidence type="ECO:0000259" key="2">
    <source>
        <dbReference type="Pfam" id="PF00857"/>
    </source>
</evidence>
<reference evidence="3 4" key="1">
    <citation type="submission" date="2023-04" db="EMBL/GenBank/DDBJ databases">
        <title>Genome of Basidiobolus ranarum AG-B5.</title>
        <authorList>
            <person name="Stajich J.E."/>
            <person name="Carter-House D."/>
            <person name="Gryganskyi A."/>
        </authorList>
    </citation>
    <scope>NUCLEOTIDE SEQUENCE [LARGE SCALE GENOMIC DNA]</scope>
    <source>
        <strain evidence="3 4">AG-B5</strain>
    </source>
</reference>
<dbReference type="InterPro" id="IPR053152">
    <property type="entry name" value="Hydrolase_YcaC-like"/>
</dbReference>
<gene>
    <name evidence="3" type="ORF">K7432_015649</name>
</gene>
<accession>A0ABR2WFV4</accession>
<dbReference type="PANTHER" id="PTHR43559:SF3">
    <property type="entry name" value="HYDROLASE YCAC-RELATED"/>
    <property type="match status" value="1"/>
</dbReference>